<dbReference type="SUPFAM" id="SSF55920">
    <property type="entry name" value="Creatinase/aminopeptidase"/>
    <property type="match status" value="1"/>
</dbReference>
<proteinExistence type="predicted"/>
<name>A0A2A9DRX4_9CORY</name>
<dbReference type="GO" id="GO:0004177">
    <property type="term" value="F:aminopeptidase activity"/>
    <property type="evidence" value="ECO:0007669"/>
    <property type="project" value="UniProtKB-KW"/>
</dbReference>
<dbReference type="InterPro" id="IPR050659">
    <property type="entry name" value="Peptidase_M24B"/>
</dbReference>
<keyword evidence="3" id="KW-0645">Protease</keyword>
<dbReference type="Pfam" id="PF01321">
    <property type="entry name" value="Creatinase_N"/>
    <property type="match status" value="1"/>
</dbReference>
<dbReference type="InterPro" id="IPR000587">
    <property type="entry name" value="Creatinase_N"/>
</dbReference>
<dbReference type="Proteomes" id="UP000221653">
    <property type="component" value="Unassembled WGS sequence"/>
</dbReference>
<dbReference type="InterPro" id="IPR000994">
    <property type="entry name" value="Pept_M24"/>
</dbReference>
<organism evidence="3 4">
    <name type="scientific">Corynebacterium renale</name>
    <dbReference type="NCBI Taxonomy" id="1724"/>
    <lineage>
        <taxon>Bacteria</taxon>
        <taxon>Bacillati</taxon>
        <taxon>Actinomycetota</taxon>
        <taxon>Actinomycetes</taxon>
        <taxon>Mycobacteriales</taxon>
        <taxon>Corynebacteriaceae</taxon>
        <taxon>Corynebacterium</taxon>
    </lineage>
</organism>
<evidence type="ECO:0000313" key="4">
    <source>
        <dbReference type="Proteomes" id="UP000221653"/>
    </source>
</evidence>
<dbReference type="EMBL" id="PDJF01000001">
    <property type="protein sequence ID" value="PFG28732.1"/>
    <property type="molecule type" value="Genomic_DNA"/>
</dbReference>
<feature type="domain" description="Peptidase M24" evidence="1">
    <location>
        <begin position="168"/>
        <end position="371"/>
    </location>
</feature>
<evidence type="ECO:0000259" key="2">
    <source>
        <dbReference type="Pfam" id="PF01321"/>
    </source>
</evidence>
<dbReference type="Gene3D" id="3.90.230.10">
    <property type="entry name" value="Creatinase/methionine aminopeptidase superfamily"/>
    <property type="match status" value="1"/>
</dbReference>
<dbReference type="SUPFAM" id="SSF53092">
    <property type="entry name" value="Creatinase/prolidase N-terminal domain"/>
    <property type="match status" value="1"/>
</dbReference>
<comment type="caution">
    <text evidence="3">The sequence shown here is derived from an EMBL/GenBank/DDBJ whole genome shotgun (WGS) entry which is preliminary data.</text>
</comment>
<dbReference type="PANTHER" id="PTHR46112:SF3">
    <property type="entry name" value="AMINOPEPTIDASE YPDF"/>
    <property type="match status" value="1"/>
</dbReference>
<sequence length="385" mass="41101">MPVVFTTMAGMVNMFNPAVYSHRLALAQDACKQQGIAAAIFATGPDFAYFTGSWVSSHERLTALVVPAHGRPFIVIPATDAGDLKLSAVPELDIEVLTWRDGATPSAYAVLADNIGRPEALARVAISESLDAGHILELNEVLPQARWVSAQKTLQSILTVKDAAEIEQLAAAGVAIDAVHARVPALLQAGRTEAEVAEDIRELILREHSEVDFIIVGSGPNGAHPHHDYSDRILADGDIVVVDIGGTYGAGYHSDCTRTYRVGGVTSPAQIPHAYTVLLEAQTAAVEAVRPGVTAASIDKVARDVLAAAGYGEFFTHRLGHGIGLSTHEQPFIMPGNDIVLEPGMAFSIEPGVYFPDQWGARIEDIVVVTEDGARRLNNQPRELV</sequence>
<evidence type="ECO:0000313" key="3">
    <source>
        <dbReference type="EMBL" id="PFG28732.1"/>
    </source>
</evidence>
<keyword evidence="3" id="KW-0031">Aminopeptidase</keyword>
<dbReference type="AlphaFoldDB" id="A0A2A9DRX4"/>
<protein>
    <submittedName>
        <fullName evidence="3">Xaa-Pro aminopeptidase</fullName>
    </submittedName>
</protein>
<dbReference type="InterPro" id="IPR036005">
    <property type="entry name" value="Creatinase/aminopeptidase-like"/>
</dbReference>
<dbReference type="InterPro" id="IPR029149">
    <property type="entry name" value="Creatin/AminoP/Spt16_N"/>
</dbReference>
<gene>
    <name evidence="3" type="ORF">ATK06_1852</name>
</gene>
<accession>A0A2A9DRX4</accession>
<dbReference type="Pfam" id="PF00557">
    <property type="entry name" value="Peptidase_M24"/>
    <property type="match status" value="1"/>
</dbReference>
<dbReference type="Gene3D" id="3.40.350.10">
    <property type="entry name" value="Creatinase/prolidase N-terminal domain"/>
    <property type="match status" value="1"/>
</dbReference>
<dbReference type="PANTHER" id="PTHR46112">
    <property type="entry name" value="AMINOPEPTIDASE"/>
    <property type="match status" value="1"/>
</dbReference>
<evidence type="ECO:0000259" key="1">
    <source>
        <dbReference type="Pfam" id="PF00557"/>
    </source>
</evidence>
<reference evidence="3 4" key="1">
    <citation type="submission" date="2017-10" db="EMBL/GenBank/DDBJ databases">
        <title>Sequencing the genomes of 1000 actinobacteria strains.</title>
        <authorList>
            <person name="Klenk H.-P."/>
        </authorList>
    </citation>
    <scope>NUCLEOTIDE SEQUENCE [LARGE SCALE GENOMIC DNA]</scope>
    <source>
        <strain evidence="3 4">DSM 20688</strain>
    </source>
</reference>
<feature type="domain" description="Creatinase N-terminal" evidence="2">
    <location>
        <begin position="23"/>
        <end position="155"/>
    </location>
</feature>
<keyword evidence="3" id="KW-0378">Hydrolase</keyword>
<keyword evidence="4" id="KW-1185">Reference proteome</keyword>
<dbReference type="STRING" id="1724.GCA_001044175_00494"/>